<protein>
    <submittedName>
        <fullName evidence="4">O-linked N-acetylglucosamine transferase</fullName>
    </submittedName>
</protein>
<dbReference type="SUPFAM" id="SSF53756">
    <property type="entry name" value="UDP-Glycosyltransferase/glycogen phosphorylase"/>
    <property type="match status" value="1"/>
</dbReference>
<name>G2I2R2_KOMMN</name>
<dbReference type="HOGENOM" id="CLU_010140_1_0_5"/>
<keyword evidence="1" id="KW-0677">Repeat</keyword>
<accession>G2I2R2</accession>
<dbReference type="SUPFAM" id="SSF48452">
    <property type="entry name" value="TPR-like"/>
    <property type="match status" value="1"/>
</dbReference>
<dbReference type="AlphaFoldDB" id="G2I2R2"/>
<dbReference type="InterPro" id="IPR051012">
    <property type="entry name" value="CellSynth/LPSAsmb/PSIAsmb"/>
</dbReference>
<sequence>MNDTASVREHATPCKGVHAMMKARQDRSHLLACGQAALHAGDVAGARTHFAALRTICPDDPDALHGLACVALAAGRADIAIALAGRALQVAPEGAFHEVLARALLAQGHGQAACAAIRLACLRRPGHAPTWLVRAEIMEATGAVRDAARAFGHAARLPGRENGHARRLYARFLWRRGQRAAAITQMRHIVRHATLASGCAHELADMLLAHHDRDGAEGVLRACLVTDPSDVRALSGLGALVLARGQMDEAARLLRRAVAQRPEAESCNNLGLALMALGDMAGADTALHQAMDLAPDDARIALNHATGLFEGGAVRAACACYVALLARNPALDEATRARTRFNMGVGLLAQGDLAQGWALWESRLAFTPPHPATHRLPQWNGQGLPTGRRLLVHMAQGLGDGVHFLRYVQLAACRVPVVLRVPAAMARLAATLDDARGHAIEIITHDIYDKMHVAAQCDLFSLPYLLGAHDVPAFTPYLGEMPWRPHAGRTTPLRVGLCHAGNAAYRFDARRSVAVADLAPLACIGGVEFISLRPGDADAGGLPFIRHELPAGADMLDTARLMATLDLVISVDTLVAHLAGAMGCPVWLLSRFGGDWRWAAAFDAPPERAGTGVLPEGAPASQWYPTLRQFRQQELLPPAQAWDQVVAQLCAALQDMVRVTFAVRS</sequence>
<dbReference type="Gene3D" id="1.25.40.10">
    <property type="entry name" value="Tetratricopeptide repeat domain"/>
    <property type="match status" value="2"/>
</dbReference>
<dbReference type="PATRIC" id="fig|634177.7.peg.2936"/>
<dbReference type="Proteomes" id="UP000009044">
    <property type="component" value="Chromosome"/>
</dbReference>
<evidence type="ECO:0000256" key="3">
    <source>
        <dbReference type="PROSITE-ProRule" id="PRU00339"/>
    </source>
</evidence>
<dbReference type="SMART" id="SM00028">
    <property type="entry name" value="TPR"/>
    <property type="match status" value="3"/>
</dbReference>
<keyword evidence="4" id="KW-0808">Transferase</keyword>
<dbReference type="InterPro" id="IPR011990">
    <property type="entry name" value="TPR-like_helical_dom_sf"/>
</dbReference>
<dbReference type="GO" id="GO:0016740">
    <property type="term" value="F:transferase activity"/>
    <property type="evidence" value="ECO:0007669"/>
    <property type="project" value="UniProtKB-KW"/>
</dbReference>
<dbReference type="eggNOG" id="COG0457">
    <property type="taxonomic scope" value="Bacteria"/>
</dbReference>
<evidence type="ECO:0000313" key="5">
    <source>
        <dbReference type="Proteomes" id="UP000009044"/>
    </source>
</evidence>
<proteinExistence type="predicted"/>
<dbReference type="PANTHER" id="PTHR45586:SF14">
    <property type="entry name" value="TETRATRICOPEPTIDE TPR_2 REPEAT PROTEIN"/>
    <property type="match status" value="1"/>
</dbReference>
<gene>
    <name evidence="4" type="ordered locus">GLX_26290</name>
</gene>
<dbReference type="eggNOG" id="COG0859">
    <property type="taxonomic scope" value="Bacteria"/>
</dbReference>
<dbReference type="STRING" id="634177.GLX_26290"/>
<evidence type="ECO:0000256" key="2">
    <source>
        <dbReference type="ARBA" id="ARBA00022803"/>
    </source>
</evidence>
<organism evidence="4 5">
    <name type="scientific">Komagataeibacter medellinensis (strain NBRC 3288 / BCRC 11682 / LMG 1693 / Kondo 51)</name>
    <name type="common">Gluconacetobacter medellinensis</name>
    <dbReference type="NCBI Taxonomy" id="634177"/>
    <lineage>
        <taxon>Bacteria</taxon>
        <taxon>Pseudomonadati</taxon>
        <taxon>Pseudomonadota</taxon>
        <taxon>Alphaproteobacteria</taxon>
        <taxon>Acetobacterales</taxon>
        <taxon>Acetobacteraceae</taxon>
        <taxon>Komagataeibacter</taxon>
    </lineage>
</organism>
<dbReference type="InterPro" id="IPR019734">
    <property type="entry name" value="TPR_rpt"/>
</dbReference>
<dbReference type="PANTHER" id="PTHR45586">
    <property type="entry name" value="TPR REPEAT-CONTAINING PROTEIN PA4667"/>
    <property type="match status" value="1"/>
</dbReference>
<dbReference type="EMBL" id="AP012159">
    <property type="protein sequence ID" value="BAK85041.1"/>
    <property type="molecule type" value="Genomic_DNA"/>
</dbReference>
<evidence type="ECO:0000256" key="1">
    <source>
        <dbReference type="ARBA" id="ARBA00022737"/>
    </source>
</evidence>
<feature type="repeat" description="TPR" evidence="3">
    <location>
        <begin position="231"/>
        <end position="264"/>
    </location>
</feature>
<dbReference type="PROSITE" id="PS50005">
    <property type="entry name" value="TPR"/>
    <property type="match status" value="1"/>
</dbReference>
<evidence type="ECO:0000313" key="4">
    <source>
        <dbReference type="EMBL" id="BAK85041.1"/>
    </source>
</evidence>
<dbReference type="Pfam" id="PF13432">
    <property type="entry name" value="TPR_16"/>
    <property type="match status" value="2"/>
</dbReference>
<keyword evidence="2 3" id="KW-0802">TPR repeat</keyword>
<dbReference type="Gene3D" id="3.40.50.2000">
    <property type="entry name" value="Glycogen Phosphorylase B"/>
    <property type="match status" value="1"/>
</dbReference>
<reference evidence="5" key="1">
    <citation type="journal article" date="2011" name="J. Bacteriol.">
        <title>Complete genome sequence of NBRC 3288, a unique cellulose-nonproducing strain of Gluconacetobacter xylinus isolated from vinegar.</title>
        <authorList>
            <person name="Ogino H."/>
            <person name="Azuma Y."/>
            <person name="Hosoyama A."/>
            <person name="Nakazawa H."/>
            <person name="Matsutani M."/>
            <person name="Hasegawa A."/>
            <person name="Otsuyama K."/>
            <person name="Matsushita K."/>
            <person name="Fujita N."/>
            <person name="Shirai M."/>
        </authorList>
    </citation>
    <scope>NUCLEOTIDE SEQUENCE [LARGE SCALE GENOMIC DNA]</scope>
    <source>
        <strain evidence="5">NBRC 3288 / BCRC 11682 / LMG 1693</strain>
    </source>
</reference>
<dbReference type="KEGG" id="gxy:GLX_26290"/>